<protein>
    <submittedName>
        <fullName evidence="2">Uncharacterized protein</fullName>
    </submittedName>
</protein>
<keyword evidence="1" id="KW-0472">Membrane</keyword>
<dbReference type="AlphaFoldDB" id="A0A6C0JYG2"/>
<reference evidence="2" key="1">
    <citation type="journal article" date="2020" name="Nature">
        <title>Giant virus diversity and host interactions through global metagenomics.</title>
        <authorList>
            <person name="Schulz F."/>
            <person name="Roux S."/>
            <person name="Paez-Espino D."/>
            <person name="Jungbluth S."/>
            <person name="Walsh D.A."/>
            <person name="Denef V.J."/>
            <person name="McMahon K.D."/>
            <person name="Konstantinidis K.T."/>
            <person name="Eloe-Fadrosh E.A."/>
            <person name="Kyrpides N.C."/>
            <person name="Woyke T."/>
        </authorList>
    </citation>
    <scope>NUCLEOTIDE SEQUENCE</scope>
    <source>
        <strain evidence="2">GVMAG-S-1101164-105</strain>
    </source>
</reference>
<accession>A0A6C0JYG2</accession>
<feature type="transmembrane region" description="Helical" evidence="1">
    <location>
        <begin position="20"/>
        <end position="39"/>
    </location>
</feature>
<keyword evidence="1" id="KW-0812">Transmembrane</keyword>
<keyword evidence="1" id="KW-1133">Transmembrane helix</keyword>
<name>A0A6C0JYG2_9ZZZZ</name>
<evidence type="ECO:0000313" key="2">
    <source>
        <dbReference type="EMBL" id="QHU09437.1"/>
    </source>
</evidence>
<proteinExistence type="predicted"/>
<sequence length="174" mass="19580">MALPMPPAPILSGPMNPVELFLNGFNTNTYFIGLMMLILNLGGRHLAGGLTPEQDKLFQHPWIRRALLFVVIFVATRNMFTAIWLSIGIILVVGYLTNETSSLYIFGKPKVTDQPAQTLSVDEQEIYRRLHDRVNRAEAEKNKERGKSEEGFNQSVVGNYTNTMRVIQAAPMPM</sequence>
<dbReference type="EMBL" id="MN740737">
    <property type="protein sequence ID" value="QHU09437.1"/>
    <property type="molecule type" value="Genomic_DNA"/>
</dbReference>
<evidence type="ECO:0000256" key="1">
    <source>
        <dbReference type="SAM" id="Phobius"/>
    </source>
</evidence>
<organism evidence="2">
    <name type="scientific">viral metagenome</name>
    <dbReference type="NCBI Taxonomy" id="1070528"/>
    <lineage>
        <taxon>unclassified sequences</taxon>
        <taxon>metagenomes</taxon>
        <taxon>organismal metagenomes</taxon>
    </lineage>
</organism>
<feature type="transmembrane region" description="Helical" evidence="1">
    <location>
        <begin position="66"/>
        <end position="96"/>
    </location>
</feature>